<dbReference type="Gene3D" id="3.30.40.10">
    <property type="entry name" value="Zinc/RING finger domain, C3HC4 (zinc finger)"/>
    <property type="match status" value="1"/>
</dbReference>
<evidence type="ECO:0000256" key="3">
    <source>
        <dbReference type="ARBA" id="ARBA00022833"/>
    </source>
</evidence>
<dbReference type="Gene3D" id="2.40.100.10">
    <property type="entry name" value="Cyclophilin-like"/>
    <property type="match status" value="1"/>
</dbReference>
<dbReference type="PROSITE" id="PS50072">
    <property type="entry name" value="CSA_PPIASE_2"/>
    <property type="match status" value="1"/>
</dbReference>
<keyword evidence="2 4" id="KW-0863">Zinc-finger</keyword>
<dbReference type="InterPro" id="IPR002130">
    <property type="entry name" value="Cyclophilin-type_PPIase_dom"/>
</dbReference>
<dbReference type="GeneID" id="100899809"/>
<dbReference type="Proteomes" id="UP000694867">
    <property type="component" value="Unplaced"/>
</dbReference>
<sequence length="448" mass="50883">MGKVQRGRRKYHDKVSHKKIRNQLNPNEAGQDGPQAGPSGAAQQPVEQLGEPVAMQDEQQQPAEEFAGEAMVEETLGEAMDQFMEDITEETIEEAQPFFCGKPIFFSDLPARFRLEDVPLYSRTYLPFAQCDVCSSYSVRAVVVECGHKFCENCVRLSKVGRGVLCLFCQKQMPYNVLEVAEDFLARRILQCRCGLEAPLIDMHKHIVERGKRCYIPKLPIKHLMTCNKYHVKSKRWPNRISYLVPGALYNLRDIQPPQDSKMFLETTPRNPNLPHVYIDLDADGLFLGRLHIELREDIVPKTVAEFIDLITDSKGYKGQEIDFIIPNTLLQMSGLTGYGKSVKKSFPDENYELKHDRPGALAMSNIGAGTSQSGFYITTTEMPWRDGNNVVFGYVISGDQIVRRTCELGRQDGTPFRRVRIRDCGLIRDWILPAVYYMAESDSESDP</sequence>
<evidence type="ECO:0000313" key="8">
    <source>
        <dbReference type="Proteomes" id="UP000694867"/>
    </source>
</evidence>
<dbReference type="InterPro" id="IPR018957">
    <property type="entry name" value="Znf_C3HC4_RING-type"/>
</dbReference>
<evidence type="ECO:0000259" key="7">
    <source>
        <dbReference type="PROSITE" id="PS50089"/>
    </source>
</evidence>
<keyword evidence="8" id="KW-1185">Reference proteome</keyword>
<keyword evidence="1" id="KW-0479">Metal-binding</keyword>
<evidence type="ECO:0000256" key="1">
    <source>
        <dbReference type="ARBA" id="ARBA00022723"/>
    </source>
</evidence>
<feature type="domain" description="RING-type" evidence="7">
    <location>
        <begin position="131"/>
        <end position="170"/>
    </location>
</feature>
<dbReference type="Pfam" id="PF00160">
    <property type="entry name" value="Pro_isomerase"/>
    <property type="match status" value="1"/>
</dbReference>
<evidence type="ECO:0000256" key="4">
    <source>
        <dbReference type="PROSITE-ProRule" id="PRU00175"/>
    </source>
</evidence>
<reference evidence="9" key="1">
    <citation type="submission" date="2025-08" db="UniProtKB">
        <authorList>
            <consortium name="RefSeq"/>
        </authorList>
    </citation>
    <scope>IDENTIFICATION</scope>
</reference>
<dbReference type="Pfam" id="PF00097">
    <property type="entry name" value="zf-C3HC4"/>
    <property type="match status" value="1"/>
</dbReference>
<dbReference type="GO" id="GO:0016018">
    <property type="term" value="F:cyclosporin A binding"/>
    <property type="evidence" value="ECO:0007669"/>
    <property type="project" value="TreeGrafter"/>
</dbReference>
<dbReference type="GO" id="GO:0003755">
    <property type="term" value="F:peptidyl-prolyl cis-trans isomerase activity"/>
    <property type="evidence" value="ECO:0007669"/>
    <property type="project" value="InterPro"/>
</dbReference>
<dbReference type="PRINTS" id="PR00153">
    <property type="entry name" value="CSAPPISMRASE"/>
</dbReference>
<feature type="compositionally biased region" description="Basic residues" evidence="5">
    <location>
        <begin position="1"/>
        <end position="21"/>
    </location>
</feature>
<dbReference type="KEGG" id="goe:100899809"/>
<feature type="region of interest" description="Disordered" evidence="5">
    <location>
        <begin position="1"/>
        <end position="60"/>
    </location>
</feature>
<dbReference type="GO" id="GO:0006457">
    <property type="term" value="P:protein folding"/>
    <property type="evidence" value="ECO:0007669"/>
    <property type="project" value="TreeGrafter"/>
</dbReference>
<evidence type="ECO:0000259" key="6">
    <source>
        <dbReference type="PROSITE" id="PS50072"/>
    </source>
</evidence>
<gene>
    <name evidence="9" type="primary">LOC100899809</name>
</gene>
<dbReference type="PROSITE" id="PS50089">
    <property type="entry name" value="ZF_RING_2"/>
    <property type="match status" value="1"/>
</dbReference>
<dbReference type="SMART" id="SM00184">
    <property type="entry name" value="RING"/>
    <property type="match status" value="1"/>
</dbReference>
<dbReference type="InterPro" id="IPR017907">
    <property type="entry name" value="Znf_RING_CS"/>
</dbReference>
<name>A0AAJ6VUL6_9ACAR</name>
<dbReference type="SUPFAM" id="SSF50891">
    <property type="entry name" value="Cyclophilin-like"/>
    <property type="match status" value="1"/>
</dbReference>
<dbReference type="GO" id="GO:0005737">
    <property type="term" value="C:cytoplasm"/>
    <property type="evidence" value="ECO:0007669"/>
    <property type="project" value="TreeGrafter"/>
</dbReference>
<dbReference type="InterPro" id="IPR001841">
    <property type="entry name" value="Znf_RING"/>
</dbReference>
<dbReference type="CDD" id="cd16449">
    <property type="entry name" value="RING-HC"/>
    <property type="match status" value="1"/>
</dbReference>
<accession>A0AAJ6VUL6</accession>
<dbReference type="PANTHER" id="PTHR11071:SF561">
    <property type="entry name" value="PEPTIDYL-PROLYL CIS-TRANS ISOMERASE D-RELATED"/>
    <property type="match status" value="1"/>
</dbReference>
<evidence type="ECO:0000256" key="2">
    <source>
        <dbReference type="ARBA" id="ARBA00022771"/>
    </source>
</evidence>
<organism evidence="8 9">
    <name type="scientific">Galendromus occidentalis</name>
    <name type="common">western predatory mite</name>
    <dbReference type="NCBI Taxonomy" id="34638"/>
    <lineage>
        <taxon>Eukaryota</taxon>
        <taxon>Metazoa</taxon>
        <taxon>Ecdysozoa</taxon>
        <taxon>Arthropoda</taxon>
        <taxon>Chelicerata</taxon>
        <taxon>Arachnida</taxon>
        <taxon>Acari</taxon>
        <taxon>Parasitiformes</taxon>
        <taxon>Mesostigmata</taxon>
        <taxon>Gamasina</taxon>
        <taxon>Phytoseioidea</taxon>
        <taxon>Phytoseiidae</taxon>
        <taxon>Typhlodrominae</taxon>
        <taxon>Galendromus</taxon>
    </lineage>
</organism>
<dbReference type="InterPro" id="IPR013083">
    <property type="entry name" value="Znf_RING/FYVE/PHD"/>
</dbReference>
<keyword evidence="3" id="KW-0862">Zinc</keyword>
<dbReference type="RefSeq" id="XP_003736986.1">
    <property type="nucleotide sequence ID" value="XM_003736938.2"/>
</dbReference>
<dbReference type="InterPro" id="IPR029000">
    <property type="entry name" value="Cyclophilin-like_dom_sf"/>
</dbReference>
<evidence type="ECO:0000313" key="9">
    <source>
        <dbReference type="RefSeq" id="XP_003736986.1"/>
    </source>
</evidence>
<dbReference type="SUPFAM" id="SSF57850">
    <property type="entry name" value="RING/U-box"/>
    <property type="match status" value="1"/>
</dbReference>
<dbReference type="GO" id="GO:0008270">
    <property type="term" value="F:zinc ion binding"/>
    <property type="evidence" value="ECO:0007669"/>
    <property type="project" value="UniProtKB-KW"/>
</dbReference>
<dbReference type="PROSITE" id="PS00518">
    <property type="entry name" value="ZF_RING_1"/>
    <property type="match status" value="1"/>
</dbReference>
<proteinExistence type="predicted"/>
<evidence type="ECO:0000256" key="5">
    <source>
        <dbReference type="SAM" id="MobiDB-lite"/>
    </source>
</evidence>
<feature type="domain" description="PPIase cyclophilin-type" evidence="6">
    <location>
        <begin position="278"/>
        <end position="427"/>
    </location>
</feature>
<dbReference type="PANTHER" id="PTHR11071">
    <property type="entry name" value="PEPTIDYL-PROLYL CIS-TRANS ISOMERASE"/>
    <property type="match status" value="1"/>
</dbReference>
<dbReference type="AlphaFoldDB" id="A0AAJ6VUL6"/>
<protein>
    <submittedName>
        <fullName evidence="9">Uncharacterized protein LOC100899809</fullName>
    </submittedName>
</protein>